<dbReference type="Proteomes" id="UP000240760">
    <property type="component" value="Unassembled WGS sequence"/>
</dbReference>
<feature type="compositionally biased region" description="Low complexity" evidence="1">
    <location>
        <begin position="26"/>
        <end position="36"/>
    </location>
</feature>
<protein>
    <submittedName>
        <fullName evidence="2">Uncharacterized protein</fullName>
    </submittedName>
</protein>
<feature type="region of interest" description="Disordered" evidence="1">
    <location>
        <begin position="1"/>
        <end position="53"/>
    </location>
</feature>
<name>A0A2T4BYC9_TRILO</name>
<reference evidence="2 3" key="1">
    <citation type="submission" date="2016-07" db="EMBL/GenBank/DDBJ databases">
        <title>Multiple horizontal gene transfer events from other fungi enriched the ability of initially mycotrophic Trichoderma (Ascomycota) to feed on dead plant biomass.</title>
        <authorList>
            <consortium name="DOE Joint Genome Institute"/>
            <person name="Aerts A."/>
            <person name="Atanasova L."/>
            <person name="Chenthamara K."/>
            <person name="Zhang J."/>
            <person name="Grujic M."/>
            <person name="Henrissat B."/>
            <person name="Kuo A."/>
            <person name="Salamov A."/>
            <person name="Lipzen A."/>
            <person name="Labutti K."/>
            <person name="Barry K."/>
            <person name="Miao Y."/>
            <person name="Rahimi M.J."/>
            <person name="Shen Q."/>
            <person name="Grigoriev I.V."/>
            <person name="Kubicek C.P."/>
            <person name="Druzhinina I.S."/>
        </authorList>
    </citation>
    <scope>NUCLEOTIDE SEQUENCE [LARGE SCALE GENOMIC DNA]</scope>
    <source>
        <strain evidence="2 3">ATCC 18648</strain>
    </source>
</reference>
<dbReference type="AlphaFoldDB" id="A0A2T4BYC9"/>
<accession>A0A2T4BYC9</accession>
<gene>
    <name evidence="2" type="ORF">M440DRAFT_111043</name>
</gene>
<evidence type="ECO:0000256" key="1">
    <source>
        <dbReference type="SAM" id="MobiDB-lite"/>
    </source>
</evidence>
<organism evidence="2 3">
    <name type="scientific">Trichoderma longibrachiatum ATCC 18648</name>
    <dbReference type="NCBI Taxonomy" id="983965"/>
    <lineage>
        <taxon>Eukaryota</taxon>
        <taxon>Fungi</taxon>
        <taxon>Dikarya</taxon>
        <taxon>Ascomycota</taxon>
        <taxon>Pezizomycotina</taxon>
        <taxon>Sordariomycetes</taxon>
        <taxon>Hypocreomycetidae</taxon>
        <taxon>Hypocreales</taxon>
        <taxon>Hypocreaceae</taxon>
        <taxon>Trichoderma</taxon>
    </lineage>
</organism>
<sequence>MRVPWTDDEKRNQPRRRSLLRIASVDTPGSPTGDPSSSPPNPHPLTPRQIPPSVACETTVQGLQQDGPDADAAPSGDVLQLPGRPARRWILASVLLLRLELASHAIERRPRPSLSTVPPCTLEPCPQPTDPYISAAASWTGSCVKSPLQGAVIPCGRPRRVPEVRVLLKIESNQYHLTRALDVPIPFGGLGLWLRFPHLALGPGQKRGVLYTP</sequence>
<keyword evidence="3" id="KW-1185">Reference proteome</keyword>
<evidence type="ECO:0000313" key="2">
    <source>
        <dbReference type="EMBL" id="PTB74236.1"/>
    </source>
</evidence>
<evidence type="ECO:0000313" key="3">
    <source>
        <dbReference type="Proteomes" id="UP000240760"/>
    </source>
</evidence>
<dbReference type="EMBL" id="KZ679136">
    <property type="protein sequence ID" value="PTB74236.1"/>
    <property type="molecule type" value="Genomic_DNA"/>
</dbReference>
<proteinExistence type="predicted"/>
<dbReference type="OrthoDB" id="10671593at2759"/>
<feature type="compositionally biased region" description="Basic and acidic residues" evidence="1">
    <location>
        <begin position="1"/>
        <end position="12"/>
    </location>
</feature>